<evidence type="ECO:0000313" key="5">
    <source>
        <dbReference type="EMBL" id="PCC19440.1"/>
    </source>
</evidence>
<dbReference type="InterPro" id="IPR020845">
    <property type="entry name" value="AMP-binding_CS"/>
</dbReference>
<dbReference type="InterPro" id="IPR000873">
    <property type="entry name" value="AMP-dep_synth/lig_dom"/>
</dbReference>
<protein>
    <submittedName>
        <fullName evidence="5">Acyl-CoA synthetase</fullName>
    </submittedName>
</protein>
<dbReference type="RefSeq" id="WP_096158522.1">
    <property type="nucleotide sequence ID" value="NZ_JABUYC010000010.1"/>
</dbReference>
<proteinExistence type="inferred from homology"/>
<dbReference type="PANTHER" id="PTHR43767:SF1">
    <property type="entry name" value="NONRIBOSOMAL PEPTIDE SYNTHASE PES1 (EUROFUNG)-RELATED"/>
    <property type="match status" value="1"/>
</dbReference>
<keyword evidence="2" id="KW-0436">Ligase</keyword>
<dbReference type="Proteomes" id="UP000218377">
    <property type="component" value="Unassembled WGS sequence"/>
</dbReference>
<dbReference type="Gene3D" id="3.40.50.12780">
    <property type="entry name" value="N-terminal domain of ligase-like"/>
    <property type="match status" value="1"/>
</dbReference>
<dbReference type="Pfam" id="PF00501">
    <property type="entry name" value="AMP-binding"/>
    <property type="match status" value="1"/>
</dbReference>
<dbReference type="FunFam" id="3.30.300.30:FF:000008">
    <property type="entry name" value="2,3-dihydroxybenzoate-AMP ligase"/>
    <property type="match status" value="1"/>
</dbReference>
<evidence type="ECO:0000256" key="2">
    <source>
        <dbReference type="ARBA" id="ARBA00022598"/>
    </source>
</evidence>
<organism evidence="5 6">
    <name type="scientific">Brevibacterium aurantiacum</name>
    <dbReference type="NCBI Taxonomy" id="273384"/>
    <lineage>
        <taxon>Bacteria</taxon>
        <taxon>Bacillati</taxon>
        <taxon>Actinomycetota</taxon>
        <taxon>Actinomycetes</taxon>
        <taxon>Micrococcales</taxon>
        <taxon>Brevibacteriaceae</taxon>
        <taxon>Brevibacterium</taxon>
    </lineage>
</organism>
<dbReference type="InterPro" id="IPR042099">
    <property type="entry name" value="ANL_N_sf"/>
</dbReference>
<dbReference type="Pfam" id="PF13193">
    <property type="entry name" value="AMP-binding_C"/>
    <property type="match status" value="1"/>
</dbReference>
<dbReference type="PANTHER" id="PTHR43767">
    <property type="entry name" value="LONG-CHAIN-FATTY-ACID--COA LIGASE"/>
    <property type="match status" value="1"/>
</dbReference>
<reference evidence="5 6" key="1">
    <citation type="journal article" date="2017" name="Elife">
        <title>Extensive horizontal gene transfer in cheese-associated bacteria.</title>
        <authorList>
            <person name="Bonham K.S."/>
            <person name="Wolfe B.E."/>
            <person name="Dutton R.J."/>
        </authorList>
    </citation>
    <scope>NUCLEOTIDE SEQUENCE [LARGE SCALE GENOMIC DNA]</scope>
    <source>
        <strain evidence="5 6">JB5</strain>
    </source>
</reference>
<dbReference type="InterPro" id="IPR050237">
    <property type="entry name" value="ATP-dep_AMP-bd_enzyme"/>
</dbReference>
<evidence type="ECO:0000259" key="3">
    <source>
        <dbReference type="Pfam" id="PF00501"/>
    </source>
</evidence>
<accession>A0A2A3X6V6</accession>
<gene>
    <name evidence="5" type="ORF">CIK79_14770</name>
</gene>
<dbReference type="EMBL" id="NRGX01000001">
    <property type="protein sequence ID" value="PCC19440.1"/>
    <property type="molecule type" value="Genomic_DNA"/>
</dbReference>
<comment type="caution">
    <text evidence="5">The sequence shown here is derived from an EMBL/GenBank/DDBJ whole genome shotgun (WGS) entry which is preliminary data.</text>
</comment>
<dbReference type="AlphaFoldDB" id="A0A2A3X6V6"/>
<name>A0A2A3X6V6_BREAU</name>
<dbReference type="Gene3D" id="3.30.300.30">
    <property type="match status" value="1"/>
</dbReference>
<sequence length="576" mass="61845">MSTWFDTRPWLNTWGDLITEPRTLDTSTTLADLAATVAARGEAEALNYYGYTLTWSDFDHYSTAFAAYLAEQGIVSGDRVGIYDQNTPAFMIATYGIWKAGGTVVPLNPMYRGELEHIFADAEVKGLMVSKAAFLDRVAPYAENIPVVVLSDDRSFQTEGPDSIFAMFDALPGTPGQNPGAGEVPDRPDFQAVVESHLDADFTPAAPAPEDEAIVVYTSGTSGKAKGASGTHASVSSNSRYCLRTPTFEAGDGFLTLAPIFHITGFICQIIAGVAGGARLILNYRFEPTAFLDLILREQPTYMAGPATVYTAMLAHPAVTPAHFAPFKRMMSGGAPLPEGLVNKFEEKAGIYIGQGYGLTETCAQAAIVPPGMRAPVDPDSGNLSCGLPQPDTMIRILDDLGEPLGPNEIGEVAISGPEVVSEYINNTKATSEQIPDGELRTGDVGYMNDEGWLFIVDRKKDMINASGFKVWPREVEDVLYTHPAIQEAAVVGIPDDYRGESVAAFVTLQPGPEADTVSEDEIVAFCREKLASYKAPRQVTIIDELPKTSSGKVLRRTIRADAVAAGQEAKTSAAD</sequence>
<dbReference type="GO" id="GO:0016878">
    <property type="term" value="F:acid-thiol ligase activity"/>
    <property type="evidence" value="ECO:0007669"/>
    <property type="project" value="UniProtKB-ARBA"/>
</dbReference>
<evidence type="ECO:0000256" key="1">
    <source>
        <dbReference type="ARBA" id="ARBA00006432"/>
    </source>
</evidence>
<evidence type="ECO:0000259" key="4">
    <source>
        <dbReference type="Pfam" id="PF13193"/>
    </source>
</evidence>
<dbReference type="PROSITE" id="PS00455">
    <property type="entry name" value="AMP_BINDING"/>
    <property type="match status" value="1"/>
</dbReference>
<feature type="domain" description="AMP-binding enzyme C-terminal" evidence="4">
    <location>
        <begin position="475"/>
        <end position="553"/>
    </location>
</feature>
<dbReference type="SUPFAM" id="SSF56801">
    <property type="entry name" value="Acetyl-CoA synthetase-like"/>
    <property type="match status" value="1"/>
</dbReference>
<feature type="domain" description="AMP-dependent synthetase/ligase" evidence="3">
    <location>
        <begin position="35"/>
        <end position="424"/>
    </location>
</feature>
<comment type="similarity">
    <text evidence="1">Belongs to the ATP-dependent AMP-binding enzyme family.</text>
</comment>
<dbReference type="InterPro" id="IPR045851">
    <property type="entry name" value="AMP-bd_C_sf"/>
</dbReference>
<evidence type="ECO:0000313" key="6">
    <source>
        <dbReference type="Proteomes" id="UP000218377"/>
    </source>
</evidence>
<dbReference type="InterPro" id="IPR025110">
    <property type="entry name" value="AMP-bd_C"/>
</dbReference>